<feature type="compositionally biased region" description="Low complexity" evidence="1">
    <location>
        <begin position="1"/>
        <end position="28"/>
    </location>
</feature>
<feature type="compositionally biased region" description="Polar residues" evidence="1">
    <location>
        <begin position="986"/>
        <end position="996"/>
    </location>
</feature>
<dbReference type="PANTHER" id="PTHR12854:SF7">
    <property type="entry name" value="ATAXIN-2 HOMOLOG"/>
    <property type="match status" value="1"/>
</dbReference>
<dbReference type="InterPro" id="IPR009604">
    <property type="entry name" value="LsmAD_domain"/>
</dbReference>
<protein>
    <recommendedName>
        <fullName evidence="2">LsmAD domain-containing protein</fullName>
    </recommendedName>
</protein>
<dbReference type="SMART" id="SM01272">
    <property type="entry name" value="LsmAD"/>
    <property type="match status" value="1"/>
</dbReference>
<dbReference type="EMBL" id="JAUKUD010000006">
    <property type="protein sequence ID" value="KAK0740142.1"/>
    <property type="molecule type" value="Genomic_DNA"/>
</dbReference>
<feature type="compositionally biased region" description="Polar residues" evidence="1">
    <location>
        <begin position="361"/>
        <end position="377"/>
    </location>
</feature>
<accession>A0AA40BTL2</accession>
<feature type="compositionally biased region" description="Polar residues" evidence="1">
    <location>
        <begin position="683"/>
        <end position="693"/>
    </location>
</feature>
<dbReference type="GO" id="GO:0034063">
    <property type="term" value="P:stress granule assembly"/>
    <property type="evidence" value="ECO:0007669"/>
    <property type="project" value="TreeGrafter"/>
</dbReference>
<organism evidence="3 4">
    <name type="scientific">Schizothecium vesticola</name>
    <dbReference type="NCBI Taxonomy" id="314040"/>
    <lineage>
        <taxon>Eukaryota</taxon>
        <taxon>Fungi</taxon>
        <taxon>Dikarya</taxon>
        <taxon>Ascomycota</taxon>
        <taxon>Pezizomycotina</taxon>
        <taxon>Sordariomycetes</taxon>
        <taxon>Sordariomycetidae</taxon>
        <taxon>Sordariales</taxon>
        <taxon>Schizotheciaceae</taxon>
        <taxon>Schizothecium</taxon>
    </lineage>
</organism>
<sequence>MDGRSSTSKPASPSPSSSSATDIKSTTARPTYSSKLGDPKAAAAAAAAPTARQPPQQQRAWTTNKNPITGRAQTPQQANPNSQNKPSVTSSLREGQRVRITLSTGAEFEGIYNNGTEPTTCRLTMVQQKKLPNSADITNGAKRREQATMSFQRKEITEARVLPGNGGKADGKNMNGNRSAFRTDAAISNSRFAERPLQPWVPDTTDNVDGSLEGLSAGGQGWDQFEANSRLFGLTSNYDENIYTTTIDRNNPNYKDKAAMADRAVREINQSAPATAHVAEERIMDYSGAGDHADEEENGVRRQDLAVSTNRENKYTPPARRAPTGQATVKGAPVDPAIISSQLKAVPTPNQPAAKPEETKNTAQASKATPASSSGNKATEAKPVLPKETATVADKADKADKADNKQPDVAAADKAQPALATATVERDVLALFKNFASHQRDAAEKQRTTKAKQDKETKLVELKKFATSFKLSTPVPTDLIGIIAKDPAKQKQIQEKALANAKEIAKQKETKEKEAAAAKDTETKPPADQPALSATAAPVDSRSPSRPSAPQHTNAPSGAQNRHTGPRNGYNNQPHYQNQQYPRNNRQPQHMGGPQGPQQPGGLGSRLRSIDQHKVQNQHMNPHPGMMDMRIPPTGPANNADPTYGRRVSAMGPTFMGNKLNPNSSEFRPGGGFPQAFLPAGPSQGSSPRSSVNHIVEPPTTTPTPVAGQLIRRKTNAVDPKKCNILAHIQGIKPAPERNWDDNDGLRPAYDTPPTWRHLKEEMEKADSTSLMTYSQYFEQMPLRRTSIATPSTAPAVPSHVPPHQHQLPFHLQHGAQNMAPRQSPHLPPMPLHAGQHAHAPVPYSGPDDHRMMHSNSAQSFASPRMGQVPMAYPPAMNAPGQMQYGQPMMQQYINPAAPPMTQFRSFSNNGQFMPQQPQQMGGQMGGPMMVQQQFMGPNGMVTTGPQMSMYPHPHFIPPNAVPPQPMAGSNGFPSPGRPAAPMMASQGSHQGQQAMYMSPGMAYQQPGYPPQQPAGKFSGPRPQ</sequence>
<comment type="caution">
    <text evidence="3">The sequence shown here is derived from an EMBL/GenBank/DDBJ whole genome shotgun (WGS) entry which is preliminary data.</text>
</comment>
<feature type="region of interest" description="Disordered" evidence="1">
    <location>
        <begin position="289"/>
        <end position="331"/>
    </location>
</feature>
<dbReference type="GO" id="GO:0010494">
    <property type="term" value="C:cytoplasmic stress granule"/>
    <property type="evidence" value="ECO:0007669"/>
    <property type="project" value="TreeGrafter"/>
</dbReference>
<feature type="compositionally biased region" description="Low complexity" evidence="1">
    <location>
        <begin position="41"/>
        <end position="60"/>
    </location>
</feature>
<feature type="compositionally biased region" description="Polar residues" evidence="1">
    <location>
        <begin position="542"/>
        <end position="563"/>
    </location>
</feature>
<evidence type="ECO:0000256" key="1">
    <source>
        <dbReference type="SAM" id="MobiDB-lite"/>
    </source>
</evidence>
<evidence type="ECO:0000259" key="2">
    <source>
        <dbReference type="SMART" id="SM01272"/>
    </source>
</evidence>
<feature type="region of interest" description="Disordered" evidence="1">
    <location>
        <begin position="505"/>
        <end position="642"/>
    </location>
</feature>
<feature type="region of interest" description="Disordered" evidence="1">
    <location>
        <begin position="966"/>
        <end position="1024"/>
    </location>
</feature>
<proteinExistence type="predicted"/>
<dbReference type="AlphaFoldDB" id="A0AA40BTL2"/>
<dbReference type="PANTHER" id="PTHR12854">
    <property type="entry name" value="ATAXIN 2-RELATED"/>
    <property type="match status" value="1"/>
</dbReference>
<dbReference type="GO" id="GO:0003729">
    <property type="term" value="F:mRNA binding"/>
    <property type="evidence" value="ECO:0007669"/>
    <property type="project" value="TreeGrafter"/>
</dbReference>
<dbReference type="InterPro" id="IPR045117">
    <property type="entry name" value="ATXN2-like"/>
</dbReference>
<feature type="compositionally biased region" description="Basic and acidic residues" evidence="1">
    <location>
        <begin position="505"/>
        <end position="525"/>
    </location>
</feature>
<feature type="region of interest" description="Disordered" evidence="1">
    <location>
        <begin position="343"/>
        <end position="414"/>
    </location>
</feature>
<name>A0AA40BTL2_9PEZI</name>
<evidence type="ECO:0000313" key="3">
    <source>
        <dbReference type="EMBL" id="KAK0740142.1"/>
    </source>
</evidence>
<feature type="compositionally biased region" description="Low complexity" evidence="1">
    <location>
        <begin position="570"/>
        <end position="592"/>
    </location>
</feature>
<dbReference type="Proteomes" id="UP001172155">
    <property type="component" value="Unassembled WGS sequence"/>
</dbReference>
<dbReference type="Pfam" id="PF06741">
    <property type="entry name" value="LsmAD"/>
    <property type="match status" value="1"/>
</dbReference>
<gene>
    <name evidence="3" type="ORF">B0T18DRAFT_331058</name>
</gene>
<feature type="region of interest" description="Disordered" evidence="1">
    <location>
        <begin position="681"/>
        <end position="706"/>
    </location>
</feature>
<feature type="compositionally biased region" description="Basic and acidic residues" evidence="1">
    <location>
        <begin position="394"/>
        <end position="406"/>
    </location>
</feature>
<feature type="compositionally biased region" description="Gly residues" evidence="1">
    <location>
        <begin position="593"/>
        <end position="604"/>
    </location>
</feature>
<feature type="region of interest" description="Disordered" evidence="1">
    <location>
        <begin position="1"/>
        <end position="95"/>
    </location>
</feature>
<feature type="compositionally biased region" description="Polar residues" evidence="1">
    <location>
        <begin position="61"/>
        <end position="93"/>
    </location>
</feature>
<feature type="domain" description="LsmAD" evidence="2">
    <location>
        <begin position="232"/>
        <end position="303"/>
    </location>
</feature>
<evidence type="ECO:0000313" key="4">
    <source>
        <dbReference type="Proteomes" id="UP001172155"/>
    </source>
</evidence>
<keyword evidence="4" id="KW-1185">Reference proteome</keyword>
<reference evidence="3" key="1">
    <citation type="submission" date="2023-06" db="EMBL/GenBank/DDBJ databases">
        <title>Genome-scale phylogeny and comparative genomics of the fungal order Sordariales.</title>
        <authorList>
            <consortium name="Lawrence Berkeley National Laboratory"/>
            <person name="Hensen N."/>
            <person name="Bonometti L."/>
            <person name="Westerberg I."/>
            <person name="Brannstrom I.O."/>
            <person name="Guillou S."/>
            <person name="Cros-Aarteil S."/>
            <person name="Calhoun S."/>
            <person name="Haridas S."/>
            <person name="Kuo A."/>
            <person name="Mondo S."/>
            <person name="Pangilinan J."/>
            <person name="Riley R."/>
            <person name="LaButti K."/>
            <person name="Andreopoulos B."/>
            <person name="Lipzen A."/>
            <person name="Chen C."/>
            <person name="Yanf M."/>
            <person name="Daum C."/>
            <person name="Ng V."/>
            <person name="Clum A."/>
            <person name="Steindorff A."/>
            <person name="Ohm R."/>
            <person name="Martin F."/>
            <person name="Silar P."/>
            <person name="Natvig D."/>
            <person name="Lalanne C."/>
            <person name="Gautier V."/>
            <person name="Ament-velasquez S.L."/>
            <person name="Kruys A."/>
            <person name="Hutchinson M.I."/>
            <person name="Powell A.J."/>
            <person name="Barry K."/>
            <person name="Miller A.N."/>
            <person name="Grigoriev I.V."/>
            <person name="Debuchy R."/>
            <person name="Gladieux P."/>
            <person name="Thoren M.H."/>
            <person name="Johannesson H."/>
        </authorList>
    </citation>
    <scope>NUCLEOTIDE SEQUENCE</scope>
    <source>
        <strain evidence="3">SMH3187-1</strain>
    </source>
</reference>